<dbReference type="EMBL" id="KM886859">
    <property type="protein sequence ID" value="AJA33665.1"/>
    <property type="molecule type" value="Genomic_DNA"/>
</dbReference>
<dbReference type="InterPro" id="IPR010921">
    <property type="entry name" value="Trp_repressor/repl_initiator"/>
</dbReference>
<evidence type="ECO:0000259" key="2">
    <source>
        <dbReference type="Pfam" id="PF13518"/>
    </source>
</evidence>
<dbReference type="InterPro" id="IPR055247">
    <property type="entry name" value="InsJ-like_HTH"/>
</dbReference>
<dbReference type="PANTHER" id="PTHR33795:SF1">
    <property type="entry name" value="INSERTION ELEMENT IS150 PROTEIN INSJ"/>
    <property type="match status" value="1"/>
</dbReference>
<proteinExistence type="inferred from homology"/>
<sequence length="183" mass="21443">MAHKGYRYTLDEKLRYIKLVKKGATTIAVEKEYGVDHHNLNRWLERYDEHGVDGLLPRPVKRYSTEFKMLVVKKHLEGASLGQLRQDYDISNEGVIQRWVNLYSDGKRLKNKGNKKAKGKQSRKTTLAERLEIVNWTIDNHYNYNLAVEHFNVSYTQVYSWVRKFSDGGKTALVDRRGKRKNG</sequence>
<feature type="domain" description="Insertion element IS150 protein InsJ-like helix-turn-helix" evidence="2">
    <location>
        <begin position="129"/>
        <end position="181"/>
    </location>
</feature>
<comment type="similarity">
    <text evidence="1">Belongs to the IS150/IS1296 orfA family.</text>
</comment>
<dbReference type="GO" id="GO:0043565">
    <property type="term" value="F:sequence-specific DNA binding"/>
    <property type="evidence" value="ECO:0007669"/>
    <property type="project" value="InterPro"/>
</dbReference>
<dbReference type="SUPFAM" id="SSF48295">
    <property type="entry name" value="TrpR-like"/>
    <property type="match status" value="2"/>
</dbReference>
<gene>
    <name evidence="3" type="primary">tn1</name>
</gene>
<dbReference type="Pfam" id="PF13518">
    <property type="entry name" value="HTH_28"/>
    <property type="match status" value="2"/>
</dbReference>
<feature type="domain" description="Insertion element IS150 protein InsJ-like helix-turn-helix" evidence="2">
    <location>
        <begin position="12"/>
        <end position="59"/>
    </location>
</feature>
<evidence type="ECO:0000256" key="1">
    <source>
        <dbReference type="ARBA" id="ARBA00038232"/>
    </source>
</evidence>
<dbReference type="RefSeq" id="WP_056977896.1">
    <property type="nucleotide sequence ID" value="NZ_DYVI01000038.1"/>
</dbReference>
<dbReference type="InterPro" id="IPR036388">
    <property type="entry name" value="WH-like_DNA-bd_sf"/>
</dbReference>
<dbReference type="SUPFAM" id="SSF46689">
    <property type="entry name" value="Homeodomain-like"/>
    <property type="match status" value="1"/>
</dbReference>
<dbReference type="PANTHER" id="PTHR33795">
    <property type="entry name" value="INSERTION ELEMENT IS150 PROTEIN INSJ"/>
    <property type="match status" value="1"/>
</dbReference>
<name>A0A0A7REP9_9LACO</name>
<accession>A0A0A7REP9</accession>
<dbReference type="InterPro" id="IPR009057">
    <property type="entry name" value="Homeodomain-like_sf"/>
</dbReference>
<protein>
    <submittedName>
        <fullName evidence="3">Transposase IS3 family protein</fullName>
    </submittedName>
</protein>
<dbReference type="AlphaFoldDB" id="A0A0A7REP9"/>
<evidence type="ECO:0000313" key="3">
    <source>
        <dbReference type="EMBL" id="AJA33665.1"/>
    </source>
</evidence>
<reference evidence="3" key="1">
    <citation type="journal article" date="2014" name="Appl. Environ. Microbiol.">
        <title>Detection and genomic characterization of motility in Lactobacillus curvatus: confirmation of motility in a species outside the Lactobacillus salivarius clade.</title>
        <authorList>
            <person name="Cousin F.J."/>
            <person name="Lynch S.M."/>
            <person name="Harris H.M."/>
            <person name="McCann A."/>
            <person name="Lynch D.B."/>
            <person name="Neville B.A."/>
            <person name="Irisawa T."/>
            <person name="Okada S."/>
            <person name="Endo A."/>
            <person name="O'Toole P.W."/>
        </authorList>
    </citation>
    <scope>NUCLEOTIDE SEQUENCE</scope>
    <source>
        <strain evidence="3">DSM 20509</strain>
    </source>
</reference>
<organism evidence="3">
    <name type="scientific">Ligilactobacillus agilis</name>
    <dbReference type="NCBI Taxonomy" id="1601"/>
    <lineage>
        <taxon>Bacteria</taxon>
        <taxon>Bacillati</taxon>
        <taxon>Bacillota</taxon>
        <taxon>Bacilli</taxon>
        <taxon>Lactobacillales</taxon>
        <taxon>Lactobacillaceae</taxon>
        <taxon>Ligilactobacillus</taxon>
    </lineage>
</organism>
<dbReference type="InterPro" id="IPR052057">
    <property type="entry name" value="IS150/IS1296_orfA-like"/>
</dbReference>
<dbReference type="Gene3D" id="1.10.10.10">
    <property type="entry name" value="Winged helix-like DNA-binding domain superfamily/Winged helix DNA-binding domain"/>
    <property type="match status" value="2"/>
</dbReference>